<dbReference type="InterPro" id="IPR029041">
    <property type="entry name" value="FAD-linked_oxidoreductase-like"/>
</dbReference>
<dbReference type="OrthoDB" id="5464at2759"/>
<evidence type="ECO:0000256" key="7">
    <source>
        <dbReference type="ARBA" id="ARBA00048242"/>
    </source>
</evidence>
<dbReference type="InterPro" id="IPR015659">
    <property type="entry name" value="Proline_oxidase"/>
</dbReference>
<name>A0A8B7ZDH3_ACAPL</name>
<dbReference type="OMA" id="WMQDAAD"/>
<organism evidence="10 11">
    <name type="scientific">Acanthaster planci</name>
    <name type="common">Crown-of-thorns starfish</name>
    <dbReference type="NCBI Taxonomy" id="133434"/>
    <lineage>
        <taxon>Eukaryota</taxon>
        <taxon>Metazoa</taxon>
        <taxon>Echinodermata</taxon>
        <taxon>Eleutherozoa</taxon>
        <taxon>Asterozoa</taxon>
        <taxon>Asteroidea</taxon>
        <taxon>Valvatacea</taxon>
        <taxon>Valvatida</taxon>
        <taxon>Acanthasteridae</taxon>
        <taxon>Acanthaster</taxon>
    </lineage>
</organism>
<dbReference type="GO" id="GO:0005739">
    <property type="term" value="C:mitochondrion"/>
    <property type="evidence" value="ECO:0007669"/>
    <property type="project" value="TreeGrafter"/>
</dbReference>
<dbReference type="GO" id="GO:0071949">
    <property type="term" value="F:FAD binding"/>
    <property type="evidence" value="ECO:0007669"/>
    <property type="project" value="TreeGrafter"/>
</dbReference>
<evidence type="ECO:0000256" key="5">
    <source>
        <dbReference type="ARBA" id="ARBA00023002"/>
    </source>
</evidence>
<evidence type="ECO:0000256" key="3">
    <source>
        <dbReference type="ARBA" id="ARBA00022630"/>
    </source>
</evidence>
<dbReference type="CTD" id="58510"/>
<dbReference type="SUPFAM" id="SSF51730">
    <property type="entry name" value="FAD-linked oxidoreductase"/>
    <property type="match status" value="1"/>
</dbReference>
<evidence type="ECO:0000313" key="11">
    <source>
        <dbReference type="RefSeq" id="XP_022103719.1"/>
    </source>
</evidence>
<dbReference type="KEGG" id="aplc:110986277"/>
<proteinExistence type="inferred from homology"/>
<dbReference type="GO" id="GO:0004657">
    <property type="term" value="F:proline dehydrogenase activity"/>
    <property type="evidence" value="ECO:0007669"/>
    <property type="project" value="UniProtKB-EC"/>
</dbReference>
<dbReference type="PANTHER" id="PTHR13914:SF29">
    <property type="entry name" value="HYDROXYPROLINE DEHYDROGENASE"/>
    <property type="match status" value="1"/>
</dbReference>
<evidence type="ECO:0000259" key="9">
    <source>
        <dbReference type="Pfam" id="PF01619"/>
    </source>
</evidence>
<comment type="catalytic activity">
    <reaction evidence="7">
        <text>trans-4-hydroxy-L-proline + a quinone = (3R,5S)-1-pyrroline-3-hydroxy-5-carboxylate + a quinol + H(+)</text>
        <dbReference type="Rhea" id="RHEA:52512"/>
        <dbReference type="ChEBI" id="CHEBI:15378"/>
        <dbReference type="ChEBI" id="CHEBI:24646"/>
        <dbReference type="ChEBI" id="CHEBI:58375"/>
        <dbReference type="ChEBI" id="CHEBI:62612"/>
        <dbReference type="ChEBI" id="CHEBI:132124"/>
        <dbReference type="EC" id="1.5.5.3"/>
    </reaction>
</comment>
<comment type="catalytic activity">
    <reaction evidence="8">
        <text>L-proline + a quinone = (S)-1-pyrroline-5-carboxylate + a quinol + H(+)</text>
        <dbReference type="Rhea" id="RHEA:23784"/>
        <dbReference type="ChEBI" id="CHEBI:15378"/>
        <dbReference type="ChEBI" id="CHEBI:17388"/>
        <dbReference type="ChEBI" id="CHEBI:24646"/>
        <dbReference type="ChEBI" id="CHEBI:60039"/>
        <dbReference type="ChEBI" id="CHEBI:132124"/>
        <dbReference type="EC" id="1.5.5.2"/>
    </reaction>
</comment>
<keyword evidence="5 8" id="KW-0560">Oxidoreductase</keyword>
<evidence type="ECO:0000256" key="4">
    <source>
        <dbReference type="ARBA" id="ARBA00022827"/>
    </source>
</evidence>
<dbReference type="Pfam" id="PF01619">
    <property type="entry name" value="Pro_dh"/>
    <property type="match status" value="1"/>
</dbReference>
<keyword evidence="6 8" id="KW-0642">Proline metabolism</keyword>
<feature type="domain" description="Proline dehydrogenase" evidence="9">
    <location>
        <begin position="255"/>
        <end position="508"/>
    </location>
</feature>
<evidence type="ECO:0000256" key="1">
    <source>
        <dbReference type="ARBA" id="ARBA00001974"/>
    </source>
</evidence>
<evidence type="ECO:0000256" key="8">
    <source>
        <dbReference type="RuleBase" id="RU364054"/>
    </source>
</evidence>
<keyword evidence="3 8" id="KW-0285">Flavoprotein</keyword>
<comment type="function">
    <text evidence="8">Converts proline to delta-1-pyrroline-5-carboxylate.</text>
</comment>
<dbReference type="RefSeq" id="XP_022103719.1">
    <property type="nucleotide sequence ID" value="XM_022248027.1"/>
</dbReference>
<dbReference type="Gene3D" id="3.20.20.220">
    <property type="match status" value="1"/>
</dbReference>
<dbReference type="Proteomes" id="UP000694845">
    <property type="component" value="Unplaced"/>
</dbReference>
<accession>A0A8B7ZDH3</accession>
<keyword evidence="10" id="KW-1185">Reference proteome</keyword>
<sequence>MATGNVFCCSVAHRFSSQFHPQYAFIHISPSSQRFLMASNVKLTAFQTEQPLLGLGLRCFSSTVSGQNGTGRASAADHSLPANHADASIGVRSRLDFSCSSCFRYKTVFELLRGMFVLKLSSYQKFVENSEKIMSMSQRILGQQLFGVAAQCTFYGHFIAGNGEAQARRLVERFEELGVATILAVTAEEDVGESVGRYNEPRYDRNANGYLNCMDLSQEVSNKFRPISQLKVTSFCKADVLARMTELLEEKGLSYDNNSSLSVKNLAQGLDGNMTPISDLSDAENHHLRLVLQRLSDIGQRAVKNHAQLLVDAEKTNINPGITLVCLALMLKFNKEEPVIWNTYQCYLKKTRDEVESDLRWSQKRGVCFGVKIVRGAYMEAEKGYAAQHQLEDPINPSYEATSDMYDGVVALMMDHISRNPGRCGMIVATHNEESVLKAVTKMEELQLSPTSGDVIFGQVYGLSDRITVALGKAGYITYKSAPYGPVDDVLPYLARRAQENHCILQSTRRERSLMMEEVKMRMKLH</sequence>
<comment type="cofactor">
    <cofactor evidence="1 8">
        <name>FAD</name>
        <dbReference type="ChEBI" id="CHEBI:57692"/>
    </cofactor>
</comment>
<evidence type="ECO:0000256" key="2">
    <source>
        <dbReference type="ARBA" id="ARBA00005869"/>
    </source>
</evidence>
<evidence type="ECO:0000256" key="6">
    <source>
        <dbReference type="ARBA" id="ARBA00023062"/>
    </source>
</evidence>
<dbReference type="GeneID" id="110986277"/>
<dbReference type="EC" id="1.5.5.2" evidence="8"/>
<protein>
    <recommendedName>
        <fullName evidence="8">Proline dehydrogenase</fullName>
        <ecNumber evidence="8">1.5.5.2</ecNumber>
    </recommendedName>
</protein>
<gene>
    <name evidence="11" type="primary">LOC110986277</name>
</gene>
<dbReference type="InterPro" id="IPR002872">
    <property type="entry name" value="Proline_DH_dom"/>
</dbReference>
<evidence type="ECO:0000313" key="10">
    <source>
        <dbReference type="Proteomes" id="UP000694845"/>
    </source>
</evidence>
<dbReference type="PANTHER" id="PTHR13914">
    <property type="entry name" value="PROLINE OXIDASE"/>
    <property type="match status" value="1"/>
</dbReference>
<dbReference type="AlphaFoldDB" id="A0A8B7ZDH3"/>
<keyword evidence="4 8" id="KW-0274">FAD</keyword>
<comment type="similarity">
    <text evidence="2 8">Belongs to the proline oxidase family.</text>
</comment>
<reference evidence="11" key="1">
    <citation type="submission" date="2025-08" db="UniProtKB">
        <authorList>
            <consortium name="RefSeq"/>
        </authorList>
    </citation>
    <scope>IDENTIFICATION</scope>
</reference>
<dbReference type="GO" id="GO:0010133">
    <property type="term" value="P:L-proline catabolic process to L-glutamate"/>
    <property type="evidence" value="ECO:0007669"/>
    <property type="project" value="TreeGrafter"/>
</dbReference>